<evidence type="ECO:0000256" key="1">
    <source>
        <dbReference type="ARBA" id="ARBA00001946"/>
    </source>
</evidence>
<dbReference type="Proteomes" id="UP000591941">
    <property type="component" value="Unassembled WGS sequence"/>
</dbReference>
<dbReference type="Gene3D" id="3.40.50.300">
    <property type="entry name" value="P-loop containing nucleotide triphosphate hydrolases"/>
    <property type="match status" value="2"/>
</dbReference>
<dbReference type="GO" id="GO:0009236">
    <property type="term" value="P:cobalamin biosynthetic process"/>
    <property type="evidence" value="ECO:0007669"/>
    <property type="project" value="UniProtKB-UniRule"/>
</dbReference>
<keyword evidence="7" id="KW-0169">Cobalamin biosynthesis</keyword>
<dbReference type="CDD" id="cd05388">
    <property type="entry name" value="CobB_N"/>
    <property type="match status" value="1"/>
</dbReference>
<comment type="miscellaneous">
    <text evidence="7">The a and c carboxylates of cobyrinate are activated for nucleophilic attack via formation of a phosphorylated intermediate by ATP. CbiA catalyzes first the amidation of the c-carboxylate, and then that of the a-carboxylate.</text>
</comment>
<protein>
    <recommendedName>
        <fullName evidence="7">Cobyrinate a,c-diamide synthase</fullName>
        <ecNumber evidence="7">6.3.5.11</ecNumber>
    </recommendedName>
    <alternativeName>
        <fullName evidence="7">Cobyrinic acid a,c-diamide synthetase</fullName>
    </alternativeName>
</protein>
<evidence type="ECO:0000256" key="4">
    <source>
        <dbReference type="ARBA" id="ARBA00022840"/>
    </source>
</evidence>
<dbReference type="InterPro" id="IPR004484">
    <property type="entry name" value="CbiA/CobB_synth"/>
</dbReference>
<evidence type="ECO:0000259" key="8">
    <source>
        <dbReference type="Pfam" id="PF01656"/>
    </source>
</evidence>
<dbReference type="OrthoDB" id="9764035at2"/>
<dbReference type="UniPathway" id="UPA00148">
    <property type="reaction ID" value="UER00231"/>
</dbReference>
<name>A0A841R005_9FIRM</name>
<feature type="site" description="Increases nucleophilicity of active site Cys" evidence="7">
    <location>
        <position position="435"/>
    </location>
</feature>
<dbReference type="InterPro" id="IPR002586">
    <property type="entry name" value="CobQ/CobB/MinD/ParA_Nub-bd_dom"/>
</dbReference>
<feature type="domain" description="CobQ/CobB/MinD/ParA nucleotide binding" evidence="8">
    <location>
        <begin position="9"/>
        <end position="191"/>
    </location>
</feature>
<dbReference type="Pfam" id="PF01656">
    <property type="entry name" value="CbiA"/>
    <property type="match status" value="1"/>
</dbReference>
<keyword evidence="11" id="KW-1185">Reference proteome</keyword>
<dbReference type="HAMAP" id="MF_00027">
    <property type="entry name" value="CobB_CbiA"/>
    <property type="match status" value="1"/>
</dbReference>
<comment type="domain">
    <text evidence="7">Comprises of two domains. The C-terminal domain contains the binding site for glutamine and catalyzes the hydrolysis of this substrate to glutamate and ammonia. The N-terminal domain is anticipated to bind ATP and cobyrinate and catalyzes the ultimate synthesis of the diamide product. The ammonia produced via the glutaminase domain is probably translocated to the adjacent domain via a molecular tunnel, where it reacts with an activated intermediate.</text>
</comment>
<keyword evidence="2 7" id="KW-0436">Ligase</keyword>
<dbReference type="GeneID" id="93485567"/>
<proteinExistence type="inferred from homology"/>
<dbReference type="GO" id="GO:0042242">
    <property type="term" value="F:cobyrinic acid a,c-diamide synthase activity"/>
    <property type="evidence" value="ECO:0007669"/>
    <property type="project" value="UniProtKB-UniRule"/>
</dbReference>
<dbReference type="PROSITE" id="PS51274">
    <property type="entry name" value="GATASE_COBBQ"/>
    <property type="match status" value="1"/>
</dbReference>
<dbReference type="PANTHER" id="PTHR43873:SF1">
    <property type="entry name" value="COBYRINATE A,C-DIAMIDE SYNTHASE"/>
    <property type="match status" value="1"/>
</dbReference>
<keyword evidence="4 7" id="KW-0067">ATP-binding</keyword>
<dbReference type="InterPro" id="IPR027417">
    <property type="entry name" value="P-loop_NTPase"/>
</dbReference>
<comment type="function">
    <text evidence="7">Catalyzes the ATP-dependent amidation of the two carboxylate groups at positions a and c of cobyrinate, using either L-glutamine or ammonia as the nitrogen source.</text>
</comment>
<dbReference type="InterPro" id="IPR029062">
    <property type="entry name" value="Class_I_gatase-like"/>
</dbReference>
<evidence type="ECO:0000256" key="6">
    <source>
        <dbReference type="ARBA" id="ARBA00022962"/>
    </source>
</evidence>
<evidence type="ECO:0000256" key="2">
    <source>
        <dbReference type="ARBA" id="ARBA00022598"/>
    </source>
</evidence>
<dbReference type="PANTHER" id="PTHR43873">
    <property type="entry name" value="COBYRINATE A,C-DIAMIDE SYNTHASE"/>
    <property type="match status" value="1"/>
</dbReference>
<dbReference type="Gene3D" id="3.40.50.880">
    <property type="match status" value="1"/>
</dbReference>
<dbReference type="Pfam" id="PF07685">
    <property type="entry name" value="GATase_3"/>
    <property type="match status" value="1"/>
</dbReference>
<dbReference type="GO" id="GO:0005524">
    <property type="term" value="F:ATP binding"/>
    <property type="evidence" value="ECO:0007669"/>
    <property type="project" value="UniProtKB-UniRule"/>
</dbReference>
<accession>A0A841R005</accession>
<comment type="caution">
    <text evidence="10">The sequence shown here is derived from an EMBL/GenBank/DDBJ whole genome shotgun (WGS) entry which is preliminary data.</text>
</comment>
<dbReference type="AlphaFoldDB" id="A0A841R005"/>
<dbReference type="RefSeq" id="WP_159821849.1">
    <property type="nucleotide sequence ID" value="NZ_CABWNB010000001.1"/>
</dbReference>
<evidence type="ECO:0000256" key="3">
    <source>
        <dbReference type="ARBA" id="ARBA00022741"/>
    </source>
</evidence>
<comment type="pathway">
    <text evidence="7">Cofactor biosynthesis; adenosylcobalamin biosynthesis; cob(II)yrinate a,c-diamide from sirohydrochlorin (anaerobic route): step 10/10.</text>
</comment>
<dbReference type="EC" id="6.3.5.11" evidence="7"/>
<dbReference type="SUPFAM" id="SSF52540">
    <property type="entry name" value="P-loop containing nucleoside triphosphate hydrolases"/>
    <property type="match status" value="1"/>
</dbReference>
<dbReference type="SUPFAM" id="SSF52317">
    <property type="entry name" value="Class I glutamine amidotransferase-like"/>
    <property type="match status" value="1"/>
</dbReference>
<gene>
    <name evidence="7" type="primary">cbiA</name>
    <name evidence="10" type="ORF">HNR45_000277</name>
</gene>
<sequence>MTTFHRPRVVIAGTNSGVGKTTIVTGLLAALTQSGHAVQPFKVGPDYIDPGFHALASGRDSYNLDTWLVPEEKLAENFTRLSEGAELSIIEGVMGLYDGGSAGISSTAAIAKRLQAPVILVINVQSMGQSAGAIALGYKNYDPDVRLAGVIVNRVGSPKHAEMVRESIEQLGIPVLGIIHRNDLLQTPERHLGLTPVTETDPTAVIQQMAKVMHESIDLDRLRAAAEQAPDLSIESRQELDEPIKVRIAVAHDAAFSFYYPTSLQYLERLGAELVHFSPLTDKELPPDIDGIILGGGFPEMFLDALSENREMLTEMKQAADDGMPIYAECGGLMYLCESVTDFAGTRYPLTGIVPATTQMENKLQRVGYVTATAQQDSIIATKGATLRGHEFHFSTLLPENDETYPWAYELIGSRNVTPHKEGYVSQNVLASYLHLAWDGSPQAARRFLTICHDYRQGRLNG</sequence>
<dbReference type="InterPro" id="IPR011698">
    <property type="entry name" value="GATase_3"/>
</dbReference>
<comment type="similarity">
    <text evidence="7">Belongs to the CobB/CbiA family.</text>
</comment>
<evidence type="ECO:0000313" key="11">
    <source>
        <dbReference type="Proteomes" id="UP000591941"/>
    </source>
</evidence>
<evidence type="ECO:0000256" key="7">
    <source>
        <dbReference type="HAMAP-Rule" id="MF_00027"/>
    </source>
</evidence>
<evidence type="ECO:0000256" key="5">
    <source>
        <dbReference type="ARBA" id="ARBA00022842"/>
    </source>
</evidence>
<evidence type="ECO:0000259" key="9">
    <source>
        <dbReference type="Pfam" id="PF07685"/>
    </source>
</evidence>
<evidence type="ECO:0000313" key="10">
    <source>
        <dbReference type="EMBL" id="MBB6477255.1"/>
    </source>
</evidence>
<feature type="active site" description="Nucleophile" evidence="7">
    <location>
        <position position="330"/>
    </location>
</feature>
<dbReference type="NCBIfam" id="NF002204">
    <property type="entry name" value="PRK01077.1"/>
    <property type="match status" value="1"/>
</dbReference>
<feature type="domain" description="CobB/CobQ-like glutamine amidotransferase" evidence="9">
    <location>
        <begin position="247"/>
        <end position="441"/>
    </location>
</feature>
<dbReference type="NCBIfam" id="TIGR00379">
    <property type="entry name" value="cobB"/>
    <property type="match status" value="1"/>
</dbReference>
<keyword evidence="6 7" id="KW-0315">Glutamine amidotransferase</keyword>
<dbReference type="CDD" id="cd03130">
    <property type="entry name" value="GATase1_CobB"/>
    <property type="match status" value="1"/>
</dbReference>
<comment type="cofactor">
    <cofactor evidence="1 7">
        <name>Mg(2+)</name>
        <dbReference type="ChEBI" id="CHEBI:18420"/>
    </cofactor>
</comment>
<comment type="catalytic activity">
    <reaction evidence="7">
        <text>cob(II)yrinate + 2 L-glutamine + 2 ATP + 2 H2O = cob(II)yrinate a,c diamide + 2 L-glutamate + 2 ADP + 2 phosphate + 2 H(+)</text>
        <dbReference type="Rhea" id="RHEA:26289"/>
        <dbReference type="ChEBI" id="CHEBI:15377"/>
        <dbReference type="ChEBI" id="CHEBI:15378"/>
        <dbReference type="ChEBI" id="CHEBI:29985"/>
        <dbReference type="ChEBI" id="CHEBI:30616"/>
        <dbReference type="ChEBI" id="CHEBI:43474"/>
        <dbReference type="ChEBI" id="CHEBI:58359"/>
        <dbReference type="ChEBI" id="CHEBI:58537"/>
        <dbReference type="ChEBI" id="CHEBI:58894"/>
        <dbReference type="ChEBI" id="CHEBI:456216"/>
        <dbReference type="EC" id="6.3.5.11"/>
    </reaction>
</comment>
<dbReference type="EMBL" id="JACHHI010000001">
    <property type="protein sequence ID" value="MBB6477255.1"/>
    <property type="molecule type" value="Genomic_DNA"/>
</dbReference>
<organism evidence="10 11">
    <name type="scientific">Negativicoccus succinicivorans</name>
    <dbReference type="NCBI Taxonomy" id="620903"/>
    <lineage>
        <taxon>Bacteria</taxon>
        <taxon>Bacillati</taxon>
        <taxon>Bacillota</taxon>
        <taxon>Negativicutes</taxon>
        <taxon>Veillonellales</taxon>
        <taxon>Veillonellaceae</taxon>
        <taxon>Negativicoccus</taxon>
    </lineage>
</organism>
<keyword evidence="3 7" id="KW-0547">Nucleotide-binding</keyword>
<reference evidence="10 11" key="1">
    <citation type="submission" date="2020-08" db="EMBL/GenBank/DDBJ databases">
        <title>Genomic Encyclopedia of Type Strains, Phase IV (KMG-IV): sequencing the most valuable type-strain genomes for metagenomic binning, comparative biology and taxonomic classification.</title>
        <authorList>
            <person name="Goeker M."/>
        </authorList>
    </citation>
    <scope>NUCLEOTIDE SEQUENCE [LARGE SCALE GENOMIC DNA]</scope>
    <source>
        <strain evidence="10 11">DSM 21255</strain>
    </source>
</reference>
<keyword evidence="5 7" id="KW-0460">Magnesium</keyword>